<proteinExistence type="predicted"/>
<evidence type="ECO:0000313" key="2">
    <source>
        <dbReference type="Proteomes" id="UP000192368"/>
    </source>
</evidence>
<evidence type="ECO:0000313" key="1">
    <source>
        <dbReference type="EMBL" id="SMB78873.1"/>
    </source>
</evidence>
<dbReference type="EMBL" id="FWWR01000008">
    <property type="protein sequence ID" value="SMB78873.1"/>
    <property type="molecule type" value="Genomic_DNA"/>
</dbReference>
<name>A0A1W1UCW6_PEPAS</name>
<sequence length="229" mass="25997">MKKKISLFLLINIIILNIITPIYASSLNDDKNMLMHDNFQLIKETPTKIIYSYDNNYTNTKDRVEVDYIENTAKIYHGLDSIDVITYEKNGDSSTNILLNGKVVGKVENENEISYKSLGEWTYKNTSMQLEAVKSGALGAVLASLFGPIGWGTILNAIMGFAAGMVANGTSPLTNLYYTLGAKRTIDKVEGNFITYFEERKEYTYKDPARTVQIDYNYDSFYNTVNYYH</sequence>
<organism evidence="1 2">
    <name type="scientific">Peptoniphilus asaccharolyticus DSM 20463</name>
    <dbReference type="NCBI Taxonomy" id="573058"/>
    <lineage>
        <taxon>Bacteria</taxon>
        <taxon>Bacillati</taxon>
        <taxon>Bacillota</taxon>
        <taxon>Tissierellia</taxon>
        <taxon>Tissierellales</taxon>
        <taxon>Peptoniphilaceae</taxon>
        <taxon>Peptoniphilus</taxon>
    </lineage>
</organism>
<dbReference type="Proteomes" id="UP000192368">
    <property type="component" value="Unassembled WGS sequence"/>
</dbReference>
<dbReference type="AlphaFoldDB" id="A0A1W1UCW6"/>
<reference evidence="2" key="1">
    <citation type="submission" date="2017-04" db="EMBL/GenBank/DDBJ databases">
        <authorList>
            <person name="Varghese N."/>
            <person name="Submissions S."/>
        </authorList>
    </citation>
    <scope>NUCLEOTIDE SEQUENCE [LARGE SCALE GENOMIC DNA]</scope>
    <source>
        <strain evidence="2">DSM 20463</strain>
    </source>
</reference>
<protein>
    <submittedName>
        <fullName evidence="1">Uncharacterized protein</fullName>
    </submittedName>
</protein>
<dbReference type="RefSeq" id="WP_084229832.1">
    <property type="nucleotide sequence ID" value="NZ_FWWR01000008.1"/>
</dbReference>
<keyword evidence="2" id="KW-1185">Reference proteome</keyword>
<accession>A0A1W1UCW6</accession>
<gene>
    <name evidence="1" type="ORF">SAMN00017477_0112</name>
</gene>